<evidence type="ECO:0000313" key="8">
    <source>
        <dbReference type="EMBL" id="MCD2421941.1"/>
    </source>
</evidence>
<proteinExistence type="inferred from homology"/>
<comment type="function">
    <text evidence="7">Catalyzes the formation of 6,7-dimethyl-8-ribityllumazine by condensation of 5-amino-6-(D-ribitylamino)uracil with 3,4-dihydroxy-2-butanone 4-phosphate. This is the penultimate step in the biosynthesis of riboflavin.</text>
</comment>
<dbReference type="CDD" id="cd09209">
    <property type="entry name" value="Lumazine_synthase-I"/>
    <property type="match status" value="1"/>
</dbReference>
<evidence type="ECO:0000256" key="6">
    <source>
        <dbReference type="ARBA" id="ARBA00048785"/>
    </source>
</evidence>
<feature type="binding site" evidence="7">
    <location>
        <begin position="89"/>
        <end position="91"/>
    </location>
    <ligand>
        <name>5-amino-6-(D-ribitylamino)uracil</name>
        <dbReference type="ChEBI" id="CHEBI:15934"/>
    </ligand>
</feature>
<name>A0ABS8PQ42_9BACT</name>
<gene>
    <name evidence="7 8" type="primary">ribH</name>
    <name evidence="8" type="ORF">LQ567_04155</name>
</gene>
<evidence type="ECO:0000256" key="2">
    <source>
        <dbReference type="ARBA" id="ARBA00007424"/>
    </source>
</evidence>
<dbReference type="Pfam" id="PF00885">
    <property type="entry name" value="DMRL_synthase"/>
    <property type="match status" value="1"/>
</dbReference>
<keyword evidence="5 7" id="KW-0808">Transferase</keyword>
<feature type="binding site" evidence="7">
    <location>
        <begin position="94"/>
        <end position="95"/>
    </location>
    <ligand>
        <name>(2S)-2-hydroxy-3-oxobutyl phosphate</name>
        <dbReference type="ChEBI" id="CHEBI:58830"/>
    </ligand>
</feature>
<comment type="pathway">
    <text evidence="1 7">Cofactor biosynthesis; riboflavin biosynthesis; riboflavin from 2-hydroxy-3-oxobutyl phosphate and 5-amino-6-(D-ribitylamino)uracil: step 1/2.</text>
</comment>
<evidence type="ECO:0000256" key="5">
    <source>
        <dbReference type="ARBA" id="ARBA00022679"/>
    </source>
</evidence>
<accession>A0ABS8PQ42</accession>
<evidence type="ECO:0000256" key="4">
    <source>
        <dbReference type="ARBA" id="ARBA00022619"/>
    </source>
</evidence>
<comment type="catalytic activity">
    <reaction evidence="6 7">
        <text>(2S)-2-hydroxy-3-oxobutyl phosphate + 5-amino-6-(D-ribitylamino)uracil = 6,7-dimethyl-8-(1-D-ribityl)lumazine + phosphate + 2 H2O + H(+)</text>
        <dbReference type="Rhea" id="RHEA:26152"/>
        <dbReference type="ChEBI" id="CHEBI:15377"/>
        <dbReference type="ChEBI" id="CHEBI:15378"/>
        <dbReference type="ChEBI" id="CHEBI:15934"/>
        <dbReference type="ChEBI" id="CHEBI:43474"/>
        <dbReference type="ChEBI" id="CHEBI:58201"/>
        <dbReference type="ChEBI" id="CHEBI:58830"/>
        <dbReference type="EC" id="2.5.1.78"/>
    </reaction>
</comment>
<feature type="binding site" evidence="7">
    <location>
        <position position="122"/>
    </location>
    <ligand>
        <name>5-amino-6-(D-ribitylamino)uracil</name>
        <dbReference type="ChEBI" id="CHEBI:15934"/>
    </ligand>
</feature>
<reference evidence="8 9" key="1">
    <citation type="submission" date="2021-11" db="EMBL/GenBank/DDBJ databases">
        <title>Genomic of Niabella pedocola.</title>
        <authorList>
            <person name="Wu T."/>
        </authorList>
    </citation>
    <scope>NUCLEOTIDE SEQUENCE [LARGE SCALE GENOMIC DNA]</scope>
    <source>
        <strain evidence="8 9">JCM 31011</strain>
    </source>
</reference>
<dbReference type="PANTHER" id="PTHR21058">
    <property type="entry name" value="6,7-DIMETHYL-8-RIBITYLLUMAZINE SYNTHASE DMRL SYNTHASE LUMAZINE SYNTHASE"/>
    <property type="match status" value="1"/>
</dbReference>
<evidence type="ECO:0000256" key="3">
    <source>
        <dbReference type="ARBA" id="ARBA00012664"/>
    </source>
</evidence>
<organism evidence="8 9">
    <name type="scientific">Niabella pedocola</name>
    <dbReference type="NCBI Taxonomy" id="1752077"/>
    <lineage>
        <taxon>Bacteria</taxon>
        <taxon>Pseudomonadati</taxon>
        <taxon>Bacteroidota</taxon>
        <taxon>Chitinophagia</taxon>
        <taxon>Chitinophagales</taxon>
        <taxon>Chitinophagaceae</taxon>
        <taxon>Niabella</taxon>
    </lineage>
</organism>
<dbReference type="GO" id="GO:0000906">
    <property type="term" value="F:6,7-dimethyl-8-ribityllumazine synthase activity"/>
    <property type="evidence" value="ECO:0007669"/>
    <property type="project" value="UniProtKB-EC"/>
</dbReference>
<dbReference type="RefSeq" id="WP_231002845.1">
    <property type="nucleotide sequence ID" value="NZ_JAJNEC010000004.1"/>
</dbReference>
<dbReference type="NCBIfam" id="TIGR00114">
    <property type="entry name" value="lumazine-synth"/>
    <property type="match status" value="1"/>
</dbReference>
<comment type="similarity">
    <text evidence="2 7">Belongs to the DMRL synthase family.</text>
</comment>
<dbReference type="PANTHER" id="PTHR21058:SF0">
    <property type="entry name" value="6,7-DIMETHYL-8-RIBITYLLUMAZINE SYNTHASE"/>
    <property type="match status" value="1"/>
</dbReference>
<feature type="binding site" evidence="7">
    <location>
        <position position="136"/>
    </location>
    <ligand>
        <name>(2S)-2-hydroxy-3-oxobutyl phosphate</name>
        <dbReference type="ChEBI" id="CHEBI:58830"/>
    </ligand>
</feature>
<dbReference type="EC" id="2.5.1.78" evidence="3 7"/>
<keyword evidence="9" id="KW-1185">Reference proteome</keyword>
<feature type="binding site" evidence="7">
    <location>
        <begin position="61"/>
        <end position="63"/>
    </location>
    <ligand>
        <name>5-amino-6-(D-ribitylamino)uracil</name>
        <dbReference type="ChEBI" id="CHEBI:15934"/>
    </ligand>
</feature>
<dbReference type="InterPro" id="IPR002180">
    <property type="entry name" value="LS/RS"/>
</dbReference>
<dbReference type="Gene3D" id="3.40.50.960">
    <property type="entry name" value="Lumazine/riboflavin synthase"/>
    <property type="match status" value="1"/>
</dbReference>
<dbReference type="SUPFAM" id="SSF52121">
    <property type="entry name" value="Lumazine synthase"/>
    <property type="match status" value="1"/>
</dbReference>
<feature type="binding site" evidence="7">
    <location>
        <position position="30"/>
    </location>
    <ligand>
        <name>5-amino-6-(D-ribitylamino)uracil</name>
        <dbReference type="ChEBI" id="CHEBI:15934"/>
    </ligand>
</feature>
<dbReference type="InterPro" id="IPR034964">
    <property type="entry name" value="LS"/>
</dbReference>
<evidence type="ECO:0000256" key="7">
    <source>
        <dbReference type="HAMAP-Rule" id="MF_00178"/>
    </source>
</evidence>
<evidence type="ECO:0000313" key="9">
    <source>
        <dbReference type="Proteomes" id="UP001199816"/>
    </source>
</evidence>
<dbReference type="HAMAP" id="MF_00178">
    <property type="entry name" value="Lumazine_synth"/>
    <property type="match status" value="1"/>
</dbReference>
<dbReference type="InterPro" id="IPR036467">
    <property type="entry name" value="LS/RS_sf"/>
</dbReference>
<dbReference type="EMBL" id="JAJNEC010000004">
    <property type="protein sequence ID" value="MCD2421941.1"/>
    <property type="molecule type" value="Genomic_DNA"/>
</dbReference>
<dbReference type="Proteomes" id="UP001199816">
    <property type="component" value="Unassembled WGS sequence"/>
</dbReference>
<evidence type="ECO:0000256" key="1">
    <source>
        <dbReference type="ARBA" id="ARBA00004917"/>
    </source>
</evidence>
<sequence>MATQGNSSLYHIDTGILKENACVILVKTEWNAAIVDALEEGCKNIFDQYKIRYETLVVPGAVELPFAIKRHWERTKDGAAPDAFIALGCVIKGDTPHFEYVCDSVTQGVLQLNLMLPVPTIFGVLTVNTEEQARERIGGAHGHKGEEAAVTALKMIHS</sequence>
<keyword evidence="4 7" id="KW-0686">Riboflavin biosynthesis</keyword>
<comment type="caution">
    <text evidence="8">The sequence shown here is derived from an EMBL/GenBank/DDBJ whole genome shotgun (WGS) entry which is preliminary data.</text>
</comment>
<feature type="active site" description="Proton donor" evidence="7">
    <location>
        <position position="97"/>
    </location>
</feature>
<protein>
    <recommendedName>
        <fullName evidence="3 7">6,7-dimethyl-8-ribityllumazine synthase</fullName>
        <shortName evidence="7">DMRL synthase</shortName>
        <shortName evidence="7">LS</shortName>
        <shortName evidence="7">Lumazine synthase</shortName>
        <ecNumber evidence="3 7">2.5.1.78</ecNumber>
    </recommendedName>
</protein>